<keyword evidence="11" id="KW-1185">Reference proteome</keyword>
<feature type="transmembrane region" description="Helical" evidence="10">
    <location>
        <begin position="352"/>
        <end position="376"/>
    </location>
</feature>
<evidence type="ECO:0000256" key="1">
    <source>
        <dbReference type="ARBA" id="ARBA00004127"/>
    </source>
</evidence>
<evidence type="ECO:0000256" key="7">
    <source>
        <dbReference type="ARBA" id="ARBA00022989"/>
    </source>
</evidence>
<keyword evidence="5 10" id="KW-0812">Transmembrane</keyword>
<organism evidence="11 12">
    <name type="scientific">Hydra vulgaris</name>
    <name type="common">Hydra</name>
    <name type="synonym">Hydra attenuata</name>
    <dbReference type="NCBI Taxonomy" id="6087"/>
    <lineage>
        <taxon>Eukaryota</taxon>
        <taxon>Metazoa</taxon>
        <taxon>Cnidaria</taxon>
        <taxon>Hydrozoa</taxon>
        <taxon>Hydroidolina</taxon>
        <taxon>Anthoathecata</taxon>
        <taxon>Aplanulata</taxon>
        <taxon>Hydridae</taxon>
        <taxon>Hydra</taxon>
    </lineage>
</organism>
<proteinExistence type="inferred from homology"/>
<feature type="transmembrane region" description="Helical" evidence="10">
    <location>
        <begin position="37"/>
        <end position="60"/>
    </location>
</feature>
<gene>
    <name evidence="12" type="primary">LOC100212187</name>
</gene>
<keyword evidence="7 10" id="KW-1133">Transmembrane helix</keyword>
<dbReference type="RefSeq" id="XP_065674346.1">
    <property type="nucleotide sequence ID" value="XM_065818274.1"/>
</dbReference>
<dbReference type="PANTHER" id="PTHR13416:SF2">
    <property type="entry name" value="TRANSMEMBRANE PROTEIN 43"/>
    <property type="match status" value="1"/>
</dbReference>
<evidence type="ECO:0000256" key="9">
    <source>
        <dbReference type="ARBA" id="ARBA00023242"/>
    </source>
</evidence>
<feature type="transmembrane region" description="Helical" evidence="10">
    <location>
        <begin position="318"/>
        <end position="340"/>
    </location>
</feature>
<evidence type="ECO:0000256" key="6">
    <source>
        <dbReference type="ARBA" id="ARBA00022824"/>
    </source>
</evidence>
<evidence type="ECO:0000256" key="8">
    <source>
        <dbReference type="ARBA" id="ARBA00023136"/>
    </source>
</evidence>
<dbReference type="Proteomes" id="UP001652625">
    <property type="component" value="Chromosome 14"/>
</dbReference>
<evidence type="ECO:0000313" key="12">
    <source>
        <dbReference type="RefSeq" id="XP_065674346.1"/>
    </source>
</evidence>
<evidence type="ECO:0000256" key="10">
    <source>
        <dbReference type="SAM" id="Phobius"/>
    </source>
</evidence>
<sequence length="412" mass="46909">MYNRSYNNPVLSSNIYQNDNQYTTVSYRKDPGYFERVGGSCMGIFVGLFVLIAAFPVLFLNEGRAVRTAQSLDEGLNSVVLLTSSENVHESNNKKLVHLSGKLRTEMALTDNEFGISIFAVKLKRHVEMYQWIEHENKREYKEGDQTRIETTYSYSKEWQSEIINSGRFNVPTLHQNPNTFPISSFNKEADPVFLGSFRLSKGLLAQINTFHQINLKKKPDHREDLHLLDNYFYRSTDPYHAQVGDIRVSFTYSGLSGELHQEHGNQAEVSVIAQQNGNFLSSYQTNAGDRLEILYPGIKSAKEIFDSEQSANTFLTWLLRFVGWLMMFIALQIMMDIFRQIVSFLPIIRDIVGLATSVLAFTFATSMALVTIAIGWLSYRPLLACTLLAAAVLPLVISRYKSKESKKKNDN</sequence>
<keyword evidence="8 10" id="KW-0472">Membrane</keyword>
<comment type="similarity">
    <text evidence="4">Belongs to the TMEM43 family.</text>
</comment>
<evidence type="ECO:0000313" key="11">
    <source>
        <dbReference type="Proteomes" id="UP001652625"/>
    </source>
</evidence>
<comment type="subcellular location">
    <subcellularLocation>
        <location evidence="1">Endomembrane system</location>
        <topology evidence="1">Multi-pass membrane protein</topology>
    </subcellularLocation>
    <subcellularLocation>
        <location evidence="3">Endoplasmic reticulum membrane</location>
    </subcellularLocation>
    <subcellularLocation>
        <location evidence="2">Nucleus envelope</location>
    </subcellularLocation>
</comment>
<dbReference type="Pfam" id="PF07787">
    <property type="entry name" value="TMEM43"/>
    <property type="match status" value="1"/>
</dbReference>
<dbReference type="GeneID" id="100212187"/>
<keyword evidence="6" id="KW-0256">Endoplasmic reticulum</keyword>
<evidence type="ECO:0000256" key="2">
    <source>
        <dbReference type="ARBA" id="ARBA00004259"/>
    </source>
</evidence>
<dbReference type="PANTHER" id="PTHR13416">
    <property type="match status" value="1"/>
</dbReference>
<name>A0ABM4DIL3_HYDVU</name>
<evidence type="ECO:0000256" key="3">
    <source>
        <dbReference type="ARBA" id="ARBA00004586"/>
    </source>
</evidence>
<feature type="transmembrane region" description="Helical" evidence="10">
    <location>
        <begin position="382"/>
        <end position="399"/>
    </location>
</feature>
<dbReference type="InterPro" id="IPR012430">
    <property type="entry name" value="TMEM43_fam"/>
</dbReference>
<evidence type="ECO:0000256" key="4">
    <source>
        <dbReference type="ARBA" id="ARBA00006627"/>
    </source>
</evidence>
<evidence type="ECO:0000256" key="5">
    <source>
        <dbReference type="ARBA" id="ARBA00022692"/>
    </source>
</evidence>
<reference evidence="12" key="1">
    <citation type="submission" date="2025-08" db="UniProtKB">
        <authorList>
            <consortium name="RefSeq"/>
        </authorList>
    </citation>
    <scope>IDENTIFICATION</scope>
</reference>
<keyword evidence="9" id="KW-0539">Nucleus</keyword>
<accession>A0ABM4DIL3</accession>
<protein>
    <submittedName>
        <fullName evidence="12">Transmembrane protein 43 isoform X4</fullName>
    </submittedName>
</protein>